<dbReference type="KEGG" id="asim:FE240_01590"/>
<comment type="subcellular location">
    <subcellularLocation>
        <location evidence="1">Cell membrane</location>
        <topology evidence="1">Multi-pass membrane protein</topology>
    </subcellularLocation>
</comment>
<dbReference type="Pfam" id="PF06271">
    <property type="entry name" value="RDD"/>
    <property type="match status" value="1"/>
</dbReference>
<keyword evidence="9" id="KW-1185">Reference proteome</keyword>
<dbReference type="AlphaFoldDB" id="A0A5J6WTC2"/>
<protein>
    <submittedName>
        <fullName evidence="8">RDD family protein</fullName>
    </submittedName>
</protein>
<evidence type="ECO:0000313" key="8">
    <source>
        <dbReference type="EMBL" id="QFI53514.1"/>
    </source>
</evidence>
<dbReference type="PANTHER" id="PTHR36115:SF10">
    <property type="entry name" value="RDD DOMAIN-CONTAINING PROTEIN"/>
    <property type="match status" value="1"/>
</dbReference>
<dbReference type="EMBL" id="CP040449">
    <property type="protein sequence ID" value="QFI53514.1"/>
    <property type="molecule type" value="Genomic_DNA"/>
</dbReference>
<evidence type="ECO:0000259" key="7">
    <source>
        <dbReference type="Pfam" id="PF06271"/>
    </source>
</evidence>
<keyword evidence="2" id="KW-1003">Cell membrane</keyword>
<dbReference type="GO" id="GO:0005886">
    <property type="term" value="C:plasma membrane"/>
    <property type="evidence" value="ECO:0007669"/>
    <property type="project" value="UniProtKB-SubCell"/>
</dbReference>
<evidence type="ECO:0000256" key="3">
    <source>
        <dbReference type="ARBA" id="ARBA00022692"/>
    </source>
</evidence>
<evidence type="ECO:0000256" key="1">
    <source>
        <dbReference type="ARBA" id="ARBA00004651"/>
    </source>
</evidence>
<feature type="transmembrane region" description="Helical" evidence="6">
    <location>
        <begin position="29"/>
        <end position="55"/>
    </location>
</feature>
<keyword evidence="5 6" id="KW-0472">Membrane</keyword>
<evidence type="ECO:0000256" key="4">
    <source>
        <dbReference type="ARBA" id="ARBA00022989"/>
    </source>
</evidence>
<name>A0A5J6WTC2_9GAMM</name>
<evidence type="ECO:0000256" key="6">
    <source>
        <dbReference type="SAM" id="Phobius"/>
    </source>
</evidence>
<dbReference type="PANTHER" id="PTHR36115">
    <property type="entry name" value="PROLINE-RICH ANTIGEN HOMOLOG-RELATED"/>
    <property type="match status" value="1"/>
</dbReference>
<dbReference type="InterPro" id="IPR010432">
    <property type="entry name" value="RDD"/>
</dbReference>
<keyword evidence="4 6" id="KW-1133">Transmembrane helix</keyword>
<sequence>MAKRPPISPAKPQTAPHPQANFWRRLGAWLYDALIVLALLMVGGALGLGVANLLVATGLATLKEGEDAAHLLQHPLYSAWLAAIMIGFYGWFWVRGGQTIGMRAWRLRIQNQDGSNIRFTQALIRMATSAFGLGNLLALFGKRAFQDIWAECEVVVLSKEENRALLNRE</sequence>
<organism evidence="8 9">
    <name type="scientific">Aeromonas simiae</name>
    <dbReference type="NCBI Taxonomy" id="218936"/>
    <lineage>
        <taxon>Bacteria</taxon>
        <taxon>Pseudomonadati</taxon>
        <taxon>Pseudomonadota</taxon>
        <taxon>Gammaproteobacteria</taxon>
        <taxon>Aeromonadales</taxon>
        <taxon>Aeromonadaceae</taxon>
        <taxon>Aeromonas</taxon>
    </lineage>
</organism>
<reference evidence="8 9" key="1">
    <citation type="submission" date="2019-05" db="EMBL/GenBank/DDBJ databases">
        <title>OXA-830, a novel chromosomally encoded expanded-spectrum class D beta-lactamase in Aeromonas simiae.</title>
        <authorList>
            <person name="Zhou W."/>
            <person name="Chen Q."/>
        </authorList>
    </citation>
    <scope>NUCLEOTIDE SEQUENCE [LARGE SCALE GENOMIC DNA]</scope>
    <source>
        <strain evidence="8 9">A6</strain>
    </source>
</reference>
<feature type="transmembrane region" description="Helical" evidence="6">
    <location>
        <begin position="75"/>
        <end position="94"/>
    </location>
</feature>
<keyword evidence="3 6" id="KW-0812">Transmembrane</keyword>
<gene>
    <name evidence="8" type="ORF">FE240_01590</name>
</gene>
<accession>A0A5J6WTC2</accession>
<evidence type="ECO:0000256" key="2">
    <source>
        <dbReference type="ARBA" id="ARBA00022475"/>
    </source>
</evidence>
<evidence type="ECO:0000256" key="5">
    <source>
        <dbReference type="ARBA" id="ARBA00023136"/>
    </source>
</evidence>
<evidence type="ECO:0000313" key="9">
    <source>
        <dbReference type="Proteomes" id="UP000594034"/>
    </source>
</evidence>
<dbReference type="InterPro" id="IPR051791">
    <property type="entry name" value="Pra-immunoreactive"/>
</dbReference>
<feature type="domain" description="RDD" evidence="7">
    <location>
        <begin position="20"/>
        <end position="132"/>
    </location>
</feature>
<dbReference type="Proteomes" id="UP000594034">
    <property type="component" value="Chromosome"/>
</dbReference>
<dbReference type="RefSeq" id="WP_193003115.1">
    <property type="nucleotide sequence ID" value="NZ_CP040449.1"/>
</dbReference>
<proteinExistence type="predicted"/>